<dbReference type="InterPro" id="IPR001387">
    <property type="entry name" value="Cro/C1-type_HTH"/>
</dbReference>
<dbReference type="EMBL" id="RCVN01000004">
    <property type="protein sequence ID" value="RMI85581.1"/>
    <property type="molecule type" value="Genomic_DNA"/>
</dbReference>
<name>A0AAQ0MKQ7_9STAP</name>
<evidence type="ECO:0000313" key="3">
    <source>
        <dbReference type="EMBL" id="RMI85581.1"/>
    </source>
</evidence>
<proteinExistence type="predicted"/>
<sequence length="165" mass="18718">MEIGQRIKELRKTNKLTMEQLADVLNNMFPNEDGSKSFGKGTISKWENNRVDPAFSSMIKLSKYFNIPLDYLSAGDIDENESSIPKNMIYLELGKTTYLINKDIEFKSGNTGLFKIPDTENAVIRKGQLFDGNILLTEEKGEQNLYKSNEVELIGVVVSKEIKMI</sequence>
<feature type="domain" description="HTH cro/C1-type" evidence="2">
    <location>
        <begin position="7"/>
        <end position="72"/>
    </location>
</feature>
<dbReference type="SUPFAM" id="SSF47413">
    <property type="entry name" value="lambda repressor-like DNA-binding domains"/>
    <property type="match status" value="1"/>
</dbReference>
<evidence type="ECO:0000259" key="2">
    <source>
        <dbReference type="PROSITE" id="PS50943"/>
    </source>
</evidence>
<organism evidence="3 4">
    <name type="scientific">Staphylococcus pseudoxylosus</name>
    <dbReference type="NCBI Taxonomy" id="2282419"/>
    <lineage>
        <taxon>Bacteria</taxon>
        <taxon>Bacillati</taxon>
        <taxon>Bacillota</taxon>
        <taxon>Bacilli</taxon>
        <taxon>Bacillales</taxon>
        <taxon>Staphylococcaceae</taxon>
        <taxon>Staphylococcus</taxon>
    </lineage>
</organism>
<evidence type="ECO:0000256" key="1">
    <source>
        <dbReference type="ARBA" id="ARBA00023125"/>
    </source>
</evidence>
<dbReference type="PANTHER" id="PTHR46558">
    <property type="entry name" value="TRACRIPTIONAL REGULATORY PROTEIN-RELATED-RELATED"/>
    <property type="match status" value="1"/>
</dbReference>
<keyword evidence="1" id="KW-0238">DNA-binding</keyword>
<dbReference type="Proteomes" id="UP000269505">
    <property type="component" value="Unassembled WGS sequence"/>
</dbReference>
<reference evidence="3 4" key="1">
    <citation type="submission" date="2018-10" db="EMBL/GenBank/DDBJ databases">
        <title>Staphylococcus pseudoxylosus sp. nov., isolated from bovine mastitis.</title>
        <authorList>
            <person name="Macfadyen A.C."/>
            <person name="Leroy S."/>
            <person name="Harrison E.M."/>
            <person name="Parkhill J."/>
            <person name="Holmes M.A."/>
            <person name="Paterson G.K."/>
        </authorList>
    </citation>
    <scope>NUCLEOTIDE SEQUENCE [LARGE SCALE GENOMIC DNA]</scope>
    <source>
        <strain evidence="3 4">S04009</strain>
    </source>
</reference>
<gene>
    <name evidence="3" type="ORF">D9V42_04220</name>
</gene>
<dbReference type="PROSITE" id="PS50943">
    <property type="entry name" value="HTH_CROC1"/>
    <property type="match status" value="1"/>
</dbReference>
<evidence type="ECO:0000313" key="4">
    <source>
        <dbReference type="Proteomes" id="UP000269505"/>
    </source>
</evidence>
<dbReference type="PANTHER" id="PTHR46558:SF11">
    <property type="entry name" value="HTH-TYPE TRANSCRIPTIONAL REGULATOR XRE"/>
    <property type="match status" value="1"/>
</dbReference>
<protein>
    <submittedName>
        <fullName evidence="3">XRE family transcriptional regulator</fullName>
    </submittedName>
</protein>
<accession>A0AAQ0MKQ7</accession>
<dbReference type="AlphaFoldDB" id="A0AAQ0MKQ7"/>
<dbReference type="Pfam" id="PF12844">
    <property type="entry name" value="HTH_19"/>
    <property type="match status" value="1"/>
</dbReference>
<dbReference type="Gene3D" id="1.10.260.40">
    <property type="entry name" value="lambda repressor-like DNA-binding domains"/>
    <property type="match status" value="1"/>
</dbReference>
<comment type="caution">
    <text evidence="3">The sequence shown here is derived from an EMBL/GenBank/DDBJ whole genome shotgun (WGS) entry which is preliminary data.</text>
</comment>
<dbReference type="SMART" id="SM00530">
    <property type="entry name" value="HTH_XRE"/>
    <property type="match status" value="1"/>
</dbReference>
<dbReference type="RefSeq" id="WP_122063312.1">
    <property type="nucleotide sequence ID" value="NZ_CP149857.1"/>
</dbReference>
<dbReference type="CDD" id="cd00093">
    <property type="entry name" value="HTH_XRE"/>
    <property type="match status" value="1"/>
</dbReference>
<dbReference type="InterPro" id="IPR010982">
    <property type="entry name" value="Lambda_DNA-bd_dom_sf"/>
</dbReference>
<keyword evidence="4" id="KW-1185">Reference proteome</keyword>
<dbReference type="GO" id="GO:0003677">
    <property type="term" value="F:DNA binding"/>
    <property type="evidence" value="ECO:0007669"/>
    <property type="project" value="UniProtKB-KW"/>
</dbReference>